<evidence type="ECO:0000256" key="1">
    <source>
        <dbReference type="SAM" id="MobiDB-lite"/>
    </source>
</evidence>
<proteinExistence type="predicted"/>
<name>A0A195D5C2_9HYME</name>
<protein>
    <submittedName>
        <fullName evidence="2">Uncharacterized protein</fullName>
    </submittedName>
</protein>
<dbReference type="AlphaFoldDB" id="A0A195D5C2"/>
<sequence length="66" mass="7771">KKKKRDERTEIGNSDLTECEPEEPAVRYLSALKNKDRNKTRVVRREQRGEEDEADSKNRNAIKGKR</sequence>
<evidence type="ECO:0000313" key="2">
    <source>
        <dbReference type="EMBL" id="KYN08095.1"/>
    </source>
</evidence>
<evidence type="ECO:0000313" key="3">
    <source>
        <dbReference type="Proteomes" id="UP000078542"/>
    </source>
</evidence>
<organism evidence="2 3">
    <name type="scientific">Cyphomyrmex costatus</name>
    <dbReference type="NCBI Taxonomy" id="456900"/>
    <lineage>
        <taxon>Eukaryota</taxon>
        <taxon>Metazoa</taxon>
        <taxon>Ecdysozoa</taxon>
        <taxon>Arthropoda</taxon>
        <taxon>Hexapoda</taxon>
        <taxon>Insecta</taxon>
        <taxon>Pterygota</taxon>
        <taxon>Neoptera</taxon>
        <taxon>Endopterygota</taxon>
        <taxon>Hymenoptera</taxon>
        <taxon>Apocrita</taxon>
        <taxon>Aculeata</taxon>
        <taxon>Formicoidea</taxon>
        <taxon>Formicidae</taxon>
        <taxon>Myrmicinae</taxon>
        <taxon>Cyphomyrmex</taxon>
    </lineage>
</organism>
<reference evidence="2 3" key="1">
    <citation type="submission" date="2016-03" db="EMBL/GenBank/DDBJ databases">
        <title>Cyphomyrmex costatus WGS genome.</title>
        <authorList>
            <person name="Nygaard S."/>
            <person name="Hu H."/>
            <person name="Boomsma J."/>
            <person name="Zhang G."/>
        </authorList>
    </citation>
    <scope>NUCLEOTIDE SEQUENCE [LARGE SCALE GENOMIC DNA]</scope>
    <source>
        <strain evidence="2">MS0001</strain>
        <tissue evidence="2">Whole body</tissue>
    </source>
</reference>
<accession>A0A195D5C2</accession>
<feature type="non-terminal residue" evidence="2">
    <location>
        <position position="1"/>
    </location>
</feature>
<feature type="region of interest" description="Disordered" evidence="1">
    <location>
        <begin position="30"/>
        <end position="66"/>
    </location>
</feature>
<dbReference type="EMBL" id="KQ976818">
    <property type="protein sequence ID" value="KYN08095.1"/>
    <property type="molecule type" value="Genomic_DNA"/>
</dbReference>
<gene>
    <name evidence="2" type="ORF">ALC62_00940</name>
</gene>
<dbReference type="Proteomes" id="UP000078542">
    <property type="component" value="Unassembled WGS sequence"/>
</dbReference>
<feature type="compositionally biased region" description="Basic and acidic residues" evidence="1">
    <location>
        <begin position="33"/>
        <end position="48"/>
    </location>
</feature>
<keyword evidence="3" id="KW-1185">Reference proteome</keyword>